<dbReference type="EMBL" id="JAHWGI010001034">
    <property type="protein sequence ID" value="KAK3921440.1"/>
    <property type="molecule type" value="Genomic_DNA"/>
</dbReference>
<evidence type="ECO:0000256" key="1">
    <source>
        <dbReference type="SAM" id="MobiDB-lite"/>
    </source>
</evidence>
<accession>A0AAE1LJ80</accession>
<sequence length="82" mass="9081">MPPRKSNRLKNRAVKVASAAPSTPPQESQPDEAPKTTDQTTKPVRRSKRNVGSKQAPEPAKTREHELEDEMCNQFLDGVDGN</sequence>
<gene>
    <name evidence="2" type="ORF">KUF71_001220</name>
</gene>
<dbReference type="Proteomes" id="UP001219518">
    <property type="component" value="Unassembled WGS sequence"/>
</dbReference>
<comment type="caution">
    <text evidence="2">The sequence shown here is derived from an EMBL/GenBank/DDBJ whole genome shotgun (WGS) entry which is preliminary data.</text>
</comment>
<reference evidence="2" key="2">
    <citation type="journal article" date="2023" name="BMC Genomics">
        <title>Pest status, molecular evolution, and epigenetic factors derived from the genome assembly of Frankliniella fusca, a thysanopteran phytovirus vector.</title>
        <authorList>
            <person name="Catto M.A."/>
            <person name="Labadie P.E."/>
            <person name="Jacobson A.L."/>
            <person name="Kennedy G.G."/>
            <person name="Srinivasan R."/>
            <person name="Hunt B.G."/>
        </authorList>
    </citation>
    <scope>NUCLEOTIDE SEQUENCE</scope>
    <source>
        <strain evidence="2">PL_HMW_Pooled</strain>
    </source>
</reference>
<feature type="region of interest" description="Disordered" evidence="1">
    <location>
        <begin position="1"/>
        <end position="69"/>
    </location>
</feature>
<protein>
    <submittedName>
        <fullName evidence="2">NADPH-dependent diflavin oxidoreductase 1</fullName>
    </submittedName>
</protein>
<keyword evidence="3" id="KW-1185">Reference proteome</keyword>
<organism evidence="2 3">
    <name type="scientific">Frankliniella fusca</name>
    <dbReference type="NCBI Taxonomy" id="407009"/>
    <lineage>
        <taxon>Eukaryota</taxon>
        <taxon>Metazoa</taxon>
        <taxon>Ecdysozoa</taxon>
        <taxon>Arthropoda</taxon>
        <taxon>Hexapoda</taxon>
        <taxon>Insecta</taxon>
        <taxon>Pterygota</taxon>
        <taxon>Neoptera</taxon>
        <taxon>Paraneoptera</taxon>
        <taxon>Thysanoptera</taxon>
        <taxon>Terebrantia</taxon>
        <taxon>Thripoidea</taxon>
        <taxon>Thripidae</taxon>
        <taxon>Frankliniella</taxon>
    </lineage>
</organism>
<evidence type="ECO:0000313" key="2">
    <source>
        <dbReference type="EMBL" id="KAK3921440.1"/>
    </source>
</evidence>
<evidence type="ECO:0000313" key="3">
    <source>
        <dbReference type="Proteomes" id="UP001219518"/>
    </source>
</evidence>
<proteinExistence type="predicted"/>
<name>A0AAE1LJ80_9NEOP</name>
<feature type="compositionally biased region" description="Basic residues" evidence="1">
    <location>
        <begin position="1"/>
        <end position="13"/>
    </location>
</feature>
<reference evidence="2" key="1">
    <citation type="submission" date="2021-07" db="EMBL/GenBank/DDBJ databases">
        <authorList>
            <person name="Catto M.A."/>
            <person name="Jacobson A."/>
            <person name="Kennedy G."/>
            <person name="Labadie P."/>
            <person name="Hunt B.G."/>
            <person name="Srinivasan R."/>
        </authorList>
    </citation>
    <scope>NUCLEOTIDE SEQUENCE</scope>
    <source>
        <strain evidence="2">PL_HMW_Pooled</strain>
        <tissue evidence="2">Head</tissue>
    </source>
</reference>
<dbReference type="AlphaFoldDB" id="A0AAE1LJ80"/>